<name>A0A0K8MCY9_9PROT</name>
<dbReference type="EC" id="2.1.1.222" evidence="5"/>
<comment type="catalytic activity">
    <reaction evidence="5">
        <text>a 3-demethylubiquinol + S-adenosyl-L-methionine = a ubiquinol + S-adenosyl-L-homocysteine + H(+)</text>
        <dbReference type="Rhea" id="RHEA:44380"/>
        <dbReference type="Rhea" id="RHEA-COMP:9566"/>
        <dbReference type="Rhea" id="RHEA-COMP:10914"/>
        <dbReference type="ChEBI" id="CHEBI:15378"/>
        <dbReference type="ChEBI" id="CHEBI:17976"/>
        <dbReference type="ChEBI" id="CHEBI:57856"/>
        <dbReference type="ChEBI" id="CHEBI:59789"/>
        <dbReference type="ChEBI" id="CHEBI:84422"/>
        <dbReference type="EC" id="2.1.1.64"/>
    </reaction>
</comment>
<dbReference type="GO" id="GO:0102208">
    <property type="term" value="F:2-polyprenyl-6-hydroxyphenol methylase activity"/>
    <property type="evidence" value="ECO:0007669"/>
    <property type="project" value="UniProtKB-EC"/>
</dbReference>
<dbReference type="Gene3D" id="3.40.50.150">
    <property type="entry name" value="Vaccinia Virus protein VP39"/>
    <property type="match status" value="1"/>
</dbReference>
<evidence type="ECO:0000256" key="2">
    <source>
        <dbReference type="ARBA" id="ARBA00022679"/>
    </source>
</evidence>
<keyword evidence="6" id="KW-0830">Ubiquinone</keyword>
<evidence type="ECO:0000313" key="7">
    <source>
        <dbReference type="Proteomes" id="UP000036771"/>
    </source>
</evidence>
<dbReference type="EMBL" id="BBVC01000053">
    <property type="protein sequence ID" value="GAO98381.1"/>
    <property type="molecule type" value="Genomic_DNA"/>
</dbReference>
<keyword evidence="2 5" id="KW-0808">Transferase</keyword>
<feature type="binding site" evidence="5">
    <location>
        <position position="93"/>
    </location>
    <ligand>
        <name>S-adenosyl-L-methionine</name>
        <dbReference type="ChEBI" id="CHEBI:59789"/>
    </ligand>
</feature>
<proteinExistence type="inferred from homology"/>
<organism evidence="6 7">
    <name type="scientific">Caedimonas varicaedens</name>
    <dbReference type="NCBI Taxonomy" id="1629334"/>
    <lineage>
        <taxon>Bacteria</taxon>
        <taxon>Pseudomonadati</taxon>
        <taxon>Pseudomonadota</taxon>
        <taxon>Alphaproteobacteria</taxon>
        <taxon>Holosporales</taxon>
        <taxon>Caedimonadaceae</taxon>
        <taxon>Caedimonas</taxon>
    </lineage>
</organism>
<comment type="pathway">
    <text evidence="5">Cofactor biosynthesis; ubiquinone biosynthesis.</text>
</comment>
<comment type="caution">
    <text evidence="6">The sequence shown here is derived from an EMBL/GenBank/DDBJ whole genome shotgun (WGS) entry which is preliminary data.</text>
</comment>
<reference evidence="6 7" key="1">
    <citation type="submission" date="2015-03" db="EMBL/GenBank/DDBJ databases">
        <title>Caedibacter varicaedens, whole genome shotgun sequence.</title>
        <authorList>
            <person name="Suzuki H."/>
            <person name="Dapper A.L."/>
            <person name="Gibson A.K."/>
            <person name="Jackson C."/>
            <person name="Lee H."/>
            <person name="Pejaver V.R."/>
            <person name="Doak T."/>
            <person name="Lynch M."/>
        </authorList>
    </citation>
    <scope>NUCLEOTIDE SEQUENCE [LARGE SCALE GENOMIC DNA]</scope>
</reference>
<dbReference type="NCBIfam" id="TIGR01983">
    <property type="entry name" value="UbiG"/>
    <property type="match status" value="1"/>
</dbReference>
<keyword evidence="3 5" id="KW-0831">Ubiquinone biosynthesis</keyword>
<dbReference type="OrthoDB" id="9801538at2"/>
<protein>
    <recommendedName>
        <fullName evidence="5">Ubiquinone biosynthesis O-methyltransferase</fullName>
    </recommendedName>
    <alternativeName>
        <fullName evidence="5">2-polyprenyl-6-hydroxyphenol methylase</fullName>
        <ecNumber evidence="5">2.1.1.222</ecNumber>
    </alternativeName>
    <alternativeName>
        <fullName evidence="5">3-demethylubiquinone 3-O-methyltransferase</fullName>
        <ecNumber evidence="5">2.1.1.64</ecNumber>
    </alternativeName>
</protein>
<dbReference type="STRING" id="1629334.Cva_01035"/>
<dbReference type="CDD" id="cd02440">
    <property type="entry name" value="AdoMet_MTases"/>
    <property type="match status" value="1"/>
</dbReference>
<dbReference type="PANTHER" id="PTHR43464">
    <property type="entry name" value="METHYLTRANSFERASE"/>
    <property type="match status" value="1"/>
</dbReference>
<evidence type="ECO:0000256" key="3">
    <source>
        <dbReference type="ARBA" id="ARBA00022688"/>
    </source>
</evidence>
<feature type="binding site" evidence="5">
    <location>
        <position position="136"/>
    </location>
    <ligand>
        <name>S-adenosyl-L-methionine</name>
        <dbReference type="ChEBI" id="CHEBI:59789"/>
    </ligand>
</feature>
<keyword evidence="4 5" id="KW-0949">S-adenosyl-L-methionine</keyword>
<dbReference type="Pfam" id="PF13489">
    <property type="entry name" value="Methyltransf_23"/>
    <property type="match status" value="1"/>
</dbReference>
<evidence type="ECO:0000256" key="4">
    <source>
        <dbReference type="ARBA" id="ARBA00022691"/>
    </source>
</evidence>
<evidence type="ECO:0000256" key="5">
    <source>
        <dbReference type="HAMAP-Rule" id="MF_00472"/>
    </source>
</evidence>
<dbReference type="AlphaFoldDB" id="A0A0K8MCY9"/>
<feature type="binding site" evidence="5">
    <location>
        <position position="41"/>
    </location>
    <ligand>
        <name>S-adenosyl-L-methionine</name>
        <dbReference type="ChEBI" id="CHEBI:59789"/>
    </ligand>
</feature>
<dbReference type="InterPro" id="IPR010233">
    <property type="entry name" value="UbiG_MeTrfase"/>
</dbReference>
<sequence>MNKAHSSTVDSNEIRAFEALSHEWWQLHGSFKPLHLLNPARLEFVWKQIAEVYGLSDNPLKPYLGLQILDVGCGGGILSEPLARCGAHVTGIDAGEKAITAAQQHAENQRLTINYHQTTAEECVERGEAYDVVIAMEIVEHVANVQDFINSLAKLTKPGGLMILSTINRTFKSYGVAILGAEYLLRLLPRGTHDWHRFLMPSELARYCRHANMEIMDIQGMRFHFWQKEFLLSKDLSINYLLSAKKSGILKEA</sequence>
<dbReference type="SUPFAM" id="SSF53335">
    <property type="entry name" value="S-adenosyl-L-methionine-dependent methyltransferases"/>
    <property type="match status" value="1"/>
</dbReference>
<dbReference type="InterPro" id="IPR029063">
    <property type="entry name" value="SAM-dependent_MTases_sf"/>
</dbReference>
<evidence type="ECO:0000256" key="1">
    <source>
        <dbReference type="ARBA" id="ARBA00022603"/>
    </source>
</evidence>
<comment type="catalytic activity">
    <reaction evidence="5">
        <text>a 3-(all-trans-polyprenyl)benzene-1,2-diol + S-adenosyl-L-methionine = a 2-methoxy-6-(all-trans-polyprenyl)phenol + S-adenosyl-L-homocysteine + H(+)</text>
        <dbReference type="Rhea" id="RHEA:31411"/>
        <dbReference type="Rhea" id="RHEA-COMP:9550"/>
        <dbReference type="Rhea" id="RHEA-COMP:9551"/>
        <dbReference type="ChEBI" id="CHEBI:15378"/>
        <dbReference type="ChEBI" id="CHEBI:57856"/>
        <dbReference type="ChEBI" id="CHEBI:59789"/>
        <dbReference type="ChEBI" id="CHEBI:62729"/>
        <dbReference type="ChEBI" id="CHEBI:62731"/>
        <dbReference type="EC" id="2.1.1.222"/>
    </reaction>
</comment>
<dbReference type="GO" id="GO:0061542">
    <property type="term" value="F:3-demethylubiquinol 3-O-methyltransferase activity"/>
    <property type="evidence" value="ECO:0007669"/>
    <property type="project" value="UniProtKB-UniRule"/>
</dbReference>
<dbReference type="GO" id="GO:0010420">
    <property type="term" value="F:polyprenyldihydroxybenzoate methyltransferase activity"/>
    <property type="evidence" value="ECO:0007669"/>
    <property type="project" value="InterPro"/>
</dbReference>
<dbReference type="EC" id="2.1.1.64" evidence="5"/>
<evidence type="ECO:0000313" key="6">
    <source>
        <dbReference type="EMBL" id="GAO98381.1"/>
    </source>
</evidence>
<dbReference type="PANTHER" id="PTHR43464:SF19">
    <property type="entry name" value="UBIQUINONE BIOSYNTHESIS O-METHYLTRANSFERASE, MITOCHONDRIAL"/>
    <property type="match status" value="1"/>
</dbReference>
<keyword evidence="7" id="KW-1185">Reference proteome</keyword>
<comment type="similarity">
    <text evidence="5">Belongs to the methyltransferase superfamily. UbiG/COQ3 family.</text>
</comment>
<accession>A0A0K8MCY9</accession>
<feature type="binding site" evidence="5">
    <location>
        <position position="72"/>
    </location>
    <ligand>
        <name>S-adenosyl-L-methionine</name>
        <dbReference type="ChEBI" id="CHEBI:59789"/>
    </ligand>
</feature>
<dbReference type="HAMAP" id="MF_00472">
    <property type="entry name" value="UbiG"/>
    <property type="match status" value="1"/>
</dbReference>
<gene>
    <name evidence="5 6" type="primary">ubiG</name>
    <name evidence="6" type="ORF">Cva_01035</name>
</gene>
<dbReference type="Proteomes" id="UP000036771">
    <property type="component" value="Unassembled WGS sequence"/>
</dbReference>
<dbReference type="UniPathway" id="UPA00232"/>
<keyword evidence="1 5" id="KW-0489">Methyltransferase</keyword>
<comment type="function">
    <text evidence="5">O-methyltransferase that catalyzes the 2 O-methylation steps in the ubiquinone biosynthetic pathway.</text>
</comment>
<dbReference type="GO" id="GO:0032259">
    <property type="term" value="P:methylation"/>
    <property type="evidence" value="ECO:0007669"/>
    <property type="project" value="UniProtKB-KW"/>
</dbReference>